<feature type="binding site" evidence="4">
    <location>
        <position position="53"/>
    </location>
    <ligand>
        <name>substrate</name>
    </ligand>
</feature>
<evidence type="ECO:0000313" key="6">
    <source>
        <dbReference type="EMBL" id="EYE89205.1"/>
    </source>
</evidence>
<sequence>MKKILRAEIIKKRQSMTEMDFIKNSNSVFNNIVSWQLFKDKNNLMLYYSFRNEVDTLDIIEECFRCGKNVILPKTIKETTTILPCKIDSVLELIKGEYGIMEPPEKEIFSKNNIDIIFVPGVAFDKRGYRIGYGAGYYDRFLRDFKGIKVGMCFEFQVLDDVFPEEHDVSMDYLITERGIINTGDV</sequence>
<protein>
    <recommendedName>
        <fullName evidence="5">5-formyltetrahydrofolate cyclo-ligase</fullName>
        <ecNumber evidence="5">6.3.3.2</ecNumber>
    </recommendedName>
</protein>
<dbReference type="NCBIfam" id="TIGR02727">
    <property type="entry name" value="MTHFS_bact"/>
    <property type="match status" value="1"/>
</dbReference>
<feature type="binding site" evidence="4">
    <location>
        <begin position="2"/>
        <end position="6"/>
    </location>
    <ligand>
        <name>ATP</name>
        <dbReference type="ChEBI" id="CHEBI:30616"/>
    </ligand>
</feature>
<accession>A0A017RZ42</accession>
<evidence type="ECO:0000256" key="5">
    <source>
        <dbReference type="RuleBase" id="RU361279"/>
    </source>
</evidence>
<dbReference type="Proteomes" id="UP000019681">
    <property type="component" value="Unassembled WGS sequence"/>
</dbReference>
<organism evidence="6 7">
    <name type="scientific">Fervidicella metallireducens AeB</name>
    <dbReference type="NCBI Taxonomy" id="1403537"/>
    <lineage>
        <taxon>Bacteria</taxon>
        <taxon>Bacillati</taxon>
        <taxon>Bacillota</taxon>
        <taxon>Clostridia</taxon>
        <taxon>Eubacteriales</taxon>
        <taxon>Clostridiaceae</taxon>
        <taxon>Fervidicella</taxon>
    </lineage>
</organism>
<comment type="similarity">
    <text evidence="1 5">Belongs to the 5-formyltetrahydrofolate cyclo-ligase family.</text>
</comment>
<dbReference type="EC" id="6.3.3.2" evidence="5"/>
<proteinExistence type="inferred from homology"/>
<dbReference type="InterPro" id="IPR002698">
    <property type="entry name" value="FTHF_cligase"/>
</dbReference>
<dbReference type="SUPFAM" id="SSF100950">
    <property type="entry name" value="NagB/RpiA/CoA transferase-like"/>
    <property type="match status" value="1"/>
</dbReference>
<feature type="binding site" evidence="4">
    <location>
        <begin position="130"/>
        <end position="138"/>
    </location>
    <ligand>
        <name>ATP</name>
        <dbReference type="ChEBI" id="CHEBI:30616"/>
    </ligand>
</feature>
<dbReference type="GO" id="GO:0035999">
    <property type="term" value="P:tetrahydrofolate interconversion"/>
    <property type="evidence" value="ECO:0007669"/>
    <property type="project" value="TreeGrafter"/>
</dbReference>
<evidence type="ECO:0000256" key="3">
    <source>
        <dbReference type="ARBA" id="ARBA00022840"/>
    </source>
</evidence>
<dbReference type="PANTHER" id="PTHR23407:SF1">
    <property type="entry name" value="5-FORMYLTETRAHYDROFOLATE CYCLO-LIGASE"/>
    <property type="match status" value="1"/>
</dbReference>
<comment type="catalytic activity">
    <reaction evidence="5">
        <text>(6S)-5-formyl-5,6,7,8-tetrahydrofolate + ATP = (6R)-5,10-methenyltetrahydrofolate + ADP + phosphate</text>
        <dbReference type="Rhea" id="RHEA:10488"/>
        <dbReference type="ChEBI" id="CHEBI:30616"/>
        <dbReference type="ChEBI" id="CHEBI:43474"/>
        <dbReference type="ChEBI" id="CHEBI:57455"/>
        <dbReference type="ChEBI" id="CHEBI:57457"/>
        <dbReference type="ChEBI" id="CHEBI:456216"/>
        <dbReference type="EC" id="6.3.3.2"/>
    </reaction>
</comment>
<evidence type="ECO:0000256" key="4">
    <source>
        <dbReference type="PIRSR" id="PIRSR006806-1"/>
    </source>
</evidence>
<name>A0A017RZ42_9CLOT</name>
<evidence type="ECO:0000256" key="2">
    <source>
        <dbReference type="ARBA" id="ARBA00022741"/>
    </source>
</evidence>
<gene>
    <name evidence="6" type="ORF">Q428_03680</name>
</gene>
<dbReference type="AlphaFoldDB" id="A0A017RZ42"/>
<dbReference type="InterPro" id="IPR037171">
    <property type="entry name" value="NagB/RpiA_transferase-like"/>
</dbReference>
<dbReference type="InterPro" id="IPR024185">
    <property type="entry name" value="FTHF_cligase-like_sf"/>
</dbReference>
<dbReference type="Gene3D" id="3.40.50.10420">
    <property type="entry name" value="NagB/RpiA/CoA transferase-like"/>
    <property type="match status" value="1"/>
</dbReference>
<dbReference type="GO" id="GO:0046872">
    <property type="term" value="F:metal ion binding"/>
    <property type="evidence" value="ECO:0007669"/>
    <property type="project" value="UniProtKB-KW"/>
</dbReference>
<dbReference type="RefSeq" id="WP_035378257.1">
    <property type="nucleotide sequence ID" value="NZ_AZQP01000007.1"/>
</dbReference>
<dbReference type="PIRSF" id="PIRSF006806">
    <property type="entry name" value="FTHF_cligase"/>
    <property type="match status" value="1"/>
</dbReference>
<keyword evidence="2 4" id="KW-0547">Nucleotide-binding</keyword>
<dbReference type="STRING" id="1403537.Q428_03680"/>
<keyword evidence="5" id="KW-0479">Metal-binding</keyword>
<reference evidence="6 7" key="1">
    <citation type="journal article" date="2014" name="Genome Announc.">
        <title>Draft Genome Sequence of Fervidicella metallireducens Strain AeBT, an Iron-Reducing Thermoanaerobe from the Great Artesian Basin.</title>
        <authorList>
            <person name="Patel B.K."/>
        </authorList>
    </citation>
    <scope>NUCLEOTIDE SEQUENCE [LARGE SCALE GENOMIC DNA]</scope>
    <source>
        <strain evidence="6 7">AeB</strain>
    </source>
</reference>
<keyword evidence="5" id="KW-0460">Magnesium</keyword>
<evidence type="ECO:0000256" key="1">
    <source>
        <dbReference type="ARBA" id="ARBA00010638"/>
    </source>
</evidence>
<comment type="caution">
    <text evidence="6">The sequence shown here is derived from an EMBL/GenBank/DDBJ whole genome shotgun (WGS) entry which is preliminary data.</text>
</comment>
<evidence type="ECO:0000313" key="7">
    <source>
        <dbReference type="Proteomes" id="UP000019681"/>
    </source>
</evidence>
<keyword evidence="6" id="KW-0436">Ligase</keyword>
<comment type="cofactor">
    <cofactor evidence="5">
        <name>Mg(2+)</name>
        <dbReference type="ChEBI" id="CHEBI:18420"/>
    </cofactor>
</comment>
<keyword evidence="3 4" id="KW-0067">ATP-binding</keyword>
<keyword evidence="7" id="KW-1185">Reference proteome</keyword>
<dbReference type="OrthoDB" id="9801938at2"/>
<dbReference type="GO" id="GO:0030272">
    <property type="term" value="F:5-formyltetrahydrofolate cyclo-ligase activity"/>
    <property type="evidence" value="ECO:0007669"/>
    <property type="project" value="UniProtKB-EC"/>
</dbReference>
<dbReference type="GO" id="GO:0009396">
    <property type="term" value="P:folic acid-containing compound biosynthetic process"/>
    <property type="evidence" value="ECO:0007669"/>
    <property type="project" value="TreeGrafter"/>
</dbReference>
<dbReference type="Pfam" id="PF01812">
    <property type="entry name" value="5-FTHF_cyc-lig"/>
    <property type="match status" value="1"/>
</dbReference>
<dbReference type="GO" id="GO:0005524">
    <property type="term" value="F:ATP binding"/>
    <property type="evidence" value="ECO:0007669"/>
    <property type="project" value="UniProtKB-KW"/>
</dbReference>
<dbReference type="PANTHER" id="PTHR23407">
    <property type="entry name" value="ATPASE INHIBITOR/5-FORMYLTETRAHYDROFOLATE CYCLO-LIGASE"/>
    <property type="match status" value="1"/>
</dbReference>
<dbReference type="EMBL" id="AZQP01000007">
    <property type="protein sequence ID" value="EYE89205.1"/>
    <property type="molecule type" value="Genomic_DNA"/>
</dbReference>